<proteinExistence type="predicted"/>
<dbReference type="RefSeq" id="WP_132121574.1">
    <property type="nucleotide sequence ID" value="NZ_SLWS01000007.1"/>
</dbReference>
<feature type="signal peptide" evidence="1">
    <location>
        <begin position="1"/>
        <end position="30"/>
    </location>
</feature>
<evidence type="ECO:0000313" key="4">
    <source>
        <dbReference type="EMBL" id="TCO55591.1"/>
    </source>
</evidence>
<reference evidence="4 5" key="1">
    <citation type="submission" date="2019-03" db="EMBL/GenBank/DDBJ databases">
        <title>Genomic Encyclopedia of Type Strains, Phase IV (KMG-IV): sequencing the most valuable type-strain genomes for metagenomic binning, comparative biology and taxonomic classification.</title>
        <authorList>
            <person name="Goeker M."/>
        </authorList>
    </citation>
    <scope>NUCLEOTIDE SEQUENCE [LARGE SCALE GENOMIC DNA]</scope>
    <source>
        <strain evidence="4 5">DSM 45934</strain>
    </source>
</reference>
<evidence type="ECO:0000259" key="3">
    <source>
        <dbReference type="Pfam" id="PF08386"/>
    </source>
</evidence>
<protein>
    <submittedName>
        <fullName evidence="4">TAP-like protein</fullName>
    </submittedName>
</protein>
<feature type="domain" description="AB hydrolase-1" evidence="2">
    <location>
        <begin position="88"/>
        <end position="237"/>
    </location>
</feature>
<dbReference type="InterPro" id="IPR005944">
    <property type="entry name" value="Pro_iminopeptidase"/>
</dbReference>
<dbReference type="Proteomes" id="UP000295680">
    <property type="component" value="Unassembled WGS sequence"/>
</dbReference>
<organism evidence="4 5">
    <name type="scientific">Actinocrispum wychmicini</name>
    <dbReference type="NCBI Taxonomy" id="1213861"/>
    <lineage>
        <taxon>Bacteria</taxon>
        <taxon>Bacillati</taxon>
        <taxon>Actinomycetota</taxon>
        <taxon>Actinomycetes</taxon>
        <taxon>Pseudonocardiales</taxon>
        <taxon>Pseudonocardiaceae</taxon>
        <taxon>Actinocrispum</taxon>
    </lineage>
</organism>
<keyword evidence="1" id="KW-0732">Signal</keyword>
<dbReference type="Gene3D" id="3.40.50.1820">
    <property type="entry name" value="alpha/beta hydrolase"/>
    <property type="match status" value="1"/>
</dbReference>
<comment type="caution">
    <text evidence="4">The sequence shown here is derived from an EMBL/GenBank/DDBJ whole genome shotgun (WGS) entry which is preliminary data.</text>
</comment>
<dbReference type="EMBL" id="SLWS01000007">
    <property type="protein sequence ID" value="TCO55591.1"/>
    <property type="molecule type" value="Genomic_DNA"/>
</dbReference>
<dbReference type="GO" id="GO:0004177">
    <property type="term" value="F:aminopeptidase activity"/>
    <property type="evidence" value="ECO:0007669"/>
    <property type="project" value="UniProtKB-EC"/>
</dbReference>
<dbReference type="InterPro" id="IPR029058">
    <property type="entry name" value="AB_hydrolase_fold"/>
</dbReference>
<keyword evidence="5" id="KW-1185">Reference proteome</keyword>
<dbReference type="GO" id="GO:0005737">
    <property type="term" value="C:cytoplasm"/>
    <property type="evidence" value="ECO:0007669"/>
    <property type="project" value="InterPro"/>
</dbReference>
<sequence>MNGHKGRIRTPLLRTLAVATIVGLCGGATAVAAPRGTRPGLTDSHPCAGQPGFTCSTLTVPLDHRGTRPGSLKLQVAVADNTDARKGVLFFLSGGPGQPGAPFITHITHDRLPEIAKNYRFAMIDQRGTGEFGAITCPKLQAQMGSSDIVTPTPDAVGECAGVLGDKAGLYGTDQTVADLDMLRQALGADKITVDGTSYGSFVAERYAIAHPHNVRSVVLDSVVPHHFTAADSLYLSAMRAEATVLRDACAAPPTCGFDPADDLAQVIRDRSTADGVHILDMIVSYEFVDPTYRDPNPADLPPGGGDLIGALHTARNGDPARLNALVTNLPSGGDPVTEFSAGLHAATLCTDMRFPWGSSATPRPVRPFLLDVTKNSLNQSDVWPYTPNIAISQGFIQSCLPWPTGRTTPNPAEKLPNVPVLLLNGDHDLSTPIEWARLEVALAPHGTLVTVKGAAHSVQNRERGHVGRDALDHFLND</sequence>
<dbReference type="AlphaFoldDB" id="A0A4R2J8J2"/>
<evidence type="ECO:0000313" key="5">
    <source>
        <dbReference type="Proteomes" id="UP000295680"/>
    </source>
</evidence>
<dbReference type="PROSITE" id="PS50096">
    <property type="entry name" value="IQ"/>
    <property type="match status" value="1"/>
</dbReference>
<dbReference type="SUPFAM" id="SSF53474">
    <property type="entry name" value="alpha/beta-Hydrolases"/>
    <property type="match status" value="1"/>
</dbReference>
<dbReference type="Pfam" id="PF08386">
    <property type="entry name" value="Abhydrolase_4"/>
    <property type="match status" value="1"/>
</dbReference>
<accession>A0A4R2J8J2</accession>
<evidence type="ECO:0000259" key="2">
    <source>
        <dbReference type="Pfam" id="PF00561"/>
    </source>
</evidence>
<gene>
    <name evidence="4" type="ORF">EV192_10712</name>
</gene>
<dbReference type="Pfam" id="PF00561">
    <property type="entry name" value="Abhydrolase_1"/>
    <property type="match status" value="1"/>
</dbReference>
<evidence type="ECO:0000256" key="1">
    <source>
        <dbReference type="SAM" id="SignalP"/>
    </source>
</evidence>
<dbReference type="InterPro" id="IPR013595">
    <property type="entry name" value="Pept_S33_TAP-like_C"/>
</dbReference>
<dbReference type="PANTHER" id="PTHR43722">
    <property type="entry name" value="PROLINE IMINOPEPTIDASE"/>
    <property type="match status" value="1"/>
</dbReference>
<name>A0A4R2J8J2_9PSEU</name>
<dbReference type="GO" id="GO:0006508">
    <property type="term" value="P:proteolysis"/>
    <property type="evidence" value="ECO:0007669"/>
    <property type="project" value="InterPro"/>
</dbReference>
<feature type="chain" id="PRO_5039055469" evidence="1">
    <location>
        <begin position="31"/>
        <end position="478"/>
    </location>
</feature>
<dbReference type="OrthoDB" id="9796770at2"/>
<feature type="domain" description="Peptidase S33 tripeptidyl aminopeptidase-like C-terminal" evidence="3">
    <location>
        <begin position="398"/>
        <end position="477"/>
    </location>
</feature>
<dbReference type="PANTHER" id="PTHR43722:SF1">
    <property type="entry name" value="PROLINE IMINOPEPTIDASE"/>
    <property type="match status" value="1"/>
</dbReference>
<dbReference type="InterPro" id="IPR000073">
    <property type="entry name" value="AB_hydrolase_1"/>
</dbReference>